<proteinExistence type="predicted"/>
<evidence type="ECO:0000313" key="4">
    <source>
        <dbReference type="Proteomes" id="UP001591681"/>
    </source>
</evidence>
<name>A0ABD1JYL9_9TELE</name>
<sequence>MPVSKDREACTSARSEEDDMSEGDLGDGTKGKPKDLGYKMKHQVRSRSQGDFQELLSPTQCLKRHSVGGACKESFSRTTCSEMCCTTRQELNGGQLPYSYNKRGLEHYHEESHEEMHRKLQEVTEEVELLRSELEVMHRRLEGKHEALRILQGHAILDKATTHTKLFLQKSEERTKALEKDVNALQWEINFNQVSFKNMEQSWKEKYERACSENQALSESLEERTKETHSLRTENSSLNQRCLELLAMLSAQERSDFQGTQPPTNQGREGSVLELAVFGACQCPSSLNEPCLCARSAAASRKQVLHLKQELKTQRRKMEEAFVMADAFRIAFEQQLRRGSEHALHLAETDTYKALKKHRGKHRQGSLSFGERLKGLLPSGMEGKISKDPYETLHILLDLLSDKEEALAHQRKVSYMLARNTEDLEKRLHIQQQGNSPQTDLKISENSPRTTEGDSREDCGCLHSSDNHSPELADIKETENRKETKS</sequence>
<reference evidence="3 4" key="1">
    <citation type="submission" date="2024-09" db="EMBL/GenBank/DDBJ databases">
        <title>A chromosome-level genome assembly of Gray's grenadier anchovy, Coilia grayii.</title>
        <authorList>
            <person name="Fu Z."/>
        </authorList>
    </citation>
    <scope>NUCLEOTIDE SEQUENCE [LARGE SCALE GENOMIC DNA]</scope>
    <source>
        <strain evidence="3">G4</strain>
        <tissue evidence="3">Muscle</tissue>
    </source>
</reference>
<feature type="compositionally biased region" description="Basic and acidic residues" evidence="2">
    <location>
        <begin position="451"/>
        <end position="486"/>
    </location>
</feature>
<dbReference type="InterPro" id="IPR034608">
    <property type="entry name" value="CCDC125"/>
</dbReference>
<organism evidence="3 4">
    <name type="scientific">Coilia grayii</name>
    <name type="common">Gray's grenadier anchovy</name>
    <dbReference type="NCBI Taxonomy" id="363190"/>
    <lineage>
        <taxon>Eukaryota</taxon>
        <taxon>Metazoa</taxon>
        <taxon>Chordata</taxon>
        <taxon>Craniata</taxon>
        <taxon>Vertebrata</taxon>
        <taxon>Euteleostomi</taxon>
        <taxon>Actinopterygii</taxon>
        <taxon>Neopterygii</taxon>
        <taxon>Teleostei</taxon>
        <taxon>Clupei</taxon>
        <taxon>Clupeiformes</taxon>
        <taxon>Clupeoidei</taxon>
        <taxon>Engraulidae</taxon>
        <taxon>Coilinae</taxon>
        <taxon>Coilia</taxon>
    </lineage>
</organism>
<dbReference type="PANTHER" id="PTHR28616">
    <property type="entry name" value="COILED-COIL DOMAIN-CONTAINING PROTEIN 125"/>
    <property type="match status" value="1"/>
</dbReference>
<gene>
    <name evidence="3" type="ORF">ACEWY4_011769</name>
</gene>
<feature type="compositionally biased region" description="Basic and acidic residues" evidence="2">
    <location>
        <begin position="27"/>
        <end position="36"/>
    </location>
</feature>
<feature type="compositionally biased region" description="Acidic residues" evidence="2">
    <location>
        <begin position="16"/>
        <end position="25"/>
    </location>
</feature>
<dbReference type="AlphaFoldDB" id="A0ABD1JYL9"/>
<feature type="region of interest" description="Disordered" evidence="2">
    <location>
        <begin position="1"/>
        <end position="36"/>
    </location>
</feature>
<feature type="coiled-coil region" evidence="1">
    <location>
        <begin position="168"/>
        <end position="224"/>
    </location>
</feature>
<keyword evidence="4" id="KW-1185">Reference proteome</keyword>
<feature type="coiled-coil region" evidence="1">
    <location>
        <begin position="113"/>
        <end position="140"/>
    </location>
</feature>
<dbReference type="EMBL" id="JBHFQA010000010">
    <property type="protein sequence ID" value="KAL2091971.1"/>
    <property type="molecule type" value="Genomic_DNA"/>
</dbReference>
<feature type="region of interest" description="Disordered" evidence="2">
    <location>
        <begin position="430"/>
        <end position="486"/>
    </location>
</feature>
<evidence type="ECO:0000313" key="3">
    <source>
        <dbReference type="EMBL" id="KAL2091971.1"/>
    </source>
</evidence>
<feature type="compositionally biased region" description="Polar residues" evidence="2">
    <location>
        <begin position="430"/>
        <end position="450"/>
    </location>
</feature>
<dbReference type="Proteomes" id="UP001591681">
    <property type="component" value="Unassembled WGS sequence"/>
</dbReference>
<evidence type="ECO:0000256" key="1">
    <source>
        <dbReference type="SAM" id="Coils"/>
    </source>
</evidence>
<evidence type="ECO:0008006" key="5">
    <source>
        <dbReference type="Google" id="ProtNLM"/>
    </source>
</evidence>
<evidence type="ECO:0000256" key="2">
    <source>
        <dbReference type="SAM" id="MobiDB-lite"/>
    </source>
</evidence>
<keyword evidence="1" id="KW-0175">Coiled coil</keyword>
<dbReference type="PANTHER" id="PTHR28616:SF1">
    <property type="entry name" value="COILED-COIL DOMAIN-CONTAINING PROTEIN 125"/>
    <property type="match status" value="1"/>
</dbReference>
<accession>A0ABD1JYL9</accession>
<protein>
    <recommendedName>
        <fullName evidence="5">Coiled-coil domain-containing protein 125</fullName>
    </recommendedName>
</protein>
<comment type="caution">
    <text evidence="3">The sequence shown here is derived from an EMBL/GenBank/DDBJ whole genome shotgun (WGS) entry which is preliminary data.</text>
</comment>